<protein>
    <submittedName>
        <fullName evidence="5">Crotonobetainyl-CoA hydratase</fullName>
    </submittedName>
</protein>
<dbReference type="STRING" id="530584.SAMN05421630_105287"/>
<dbReference type="PANTHER" id="PTHR11941">
    <property type="entry name" value="ENOYL-COA HYDRATASE-RELATED"/>
    <property type="match status" value="1"/>
</dbReference>
<dbReference type="PANTHER" id="PTHR11941:SF169">
    <property type="entry name" value="(7AS)-7A-METHYL-1,5-DIOXO-2,3,5,6,7,7A-HEXAHYDRO-1H-INDENE-CARBOXYL-COA HYDROLASE"/>
    <property type="match status" value="1"/>
</dbReference>
<sequence>MTVRDERAGAVRVLTIDRPHVRNALDADTMVRLRDALLAAARDGGVRAVVLTAEGDKAFSAGLDLKAAAEHGIPGPATRPVNLLRDGYPKPVVAAINGAAIGGGFELALACDLRVSADHAVFALPEASRGIAATEGGTDLPVQLPLAVAMEIALTCDPLSAPRAAELGLVNRVVPAGQVKSAAIALAARIAEHSPAAIAATKRLLLGALTLTAERRRETNLAETATLLAGPDAAEGARAFTEKRRARWADPAPG</sequence>
<dbReference type="CDD" id="cd06558">
    <property type="entry name" value="crotonase-like"/>
    <property type="match status" value="1"/>
</dbReference>
<evidence type="ECO:0000313" key="5">
    <source>
        <dbReference type="EMBL" id="SDD03677.1"/>
    </source>
</evidence>
<dbReference type="Gene3D" id="1.10.12.10">
    <property type="entry name" value="Lyase 2-enoyl-coa Hydratase, Chain A, domain 2"/>
    <property type="match status" value="1"/>
</dbReference>
<dbReference type="GO" id="GO:0016829">
    <property type="term" value="F:lyase activity"/>
    <property type="evidence" value="ECO:0007669"/>
    <property type="project" value="UniProtKB-KW"/>
</dbReference>
<dbReference type="SUPFAM" id="SSF52096">
    <property type="entry name" value="ClpP/crotonase"/>
    <property type="match status" value="1"/>
</dbReference>
<dbReference type="EMBL" id="FMZE01000005">
    <property type="protein sequence ID" value="SDD03677.1"/>
    <property type="molecule type" value="Genomic_DNA"/>
</dbReference>
<gene>
    <name evidence="5" type="ORF">SAMN05421630_105287</name>
</gene>
<dbReference type="InterPro" id="IPR001753">
    <property type="entry name" value="Enoyl-CoA_hydra/iso"/>
</dbReference>
<dbReference type="OrthoDB" id="9775794at2"/>
<dbReference type="InterPro" id="IPR014748">
    <property type="entry name" value="Enoyl-CoA_hydra_C"/>
</dbReference>
<evidence type="ECO:0000256" key="4">
    <source>
        <dbReference type="RuleBase" id="RU003707"/>
    </source>
</evidence>
<dbReference type="InterPro" id="IPR029045">
    <property type="entry name" value="ClpP/crotonase-like_dom_sf"/>
</dbReference>
<keyword evidence="3" id="KW-0456">Lyase</keyword>
<organism evidence="5 6">
    <name type="scientific">Prauserella marina</name>
    <dbReference type="NCBI Taxonomy" id="530584"/>
    <lineage>
        <taxon>Bacteria</taxon>
        <taxon>Bacillati</taxon>
        <taxon>Actinomycetota</taxon>
        <taxon>Actinomycetes</taxon>
        <taxon>Pseudonocardiales</taxon>
        <taxon>Pseudonocardiaceae</taxon>
        <taxon>Prauserella</taxon>
    </lineage>
</organism>
<evidence type="ECO:0000256" key="2">
    <source>
        <dbReference type="ARBA" id="ARBA00023098"/>
    </source>
</evidence>
<dbReference type="PROSITE" id="PS00166">
    <property type="entry name" value="ENOYL_COA_HYDRATASE"/>
    <property type="match status" value="1"/>
</dbReference>
<dbReference type="KEGG" id="pmad:BAY61_16195"/>
<dbReference type="InterPro" id="IPR018376">
    <property type="entry name" value="Enoyl-CoA_hyd/isom_CS"/>
</dbReference>
<name>A0A222VRE3_9PSEU</name>
<evidence type="ECO:0000256" key="1">
    <source>
        <dbReference type="ARBA" id="ARBA00005254"/>
    </source>
</evidence>
<evidence type="ECO:0000256" key="3">
    <source>
        <dbReference type="ARBA" id="ARBA00023239"/>
    </source>
</evidence>
<dbReference type="Proteomes" id="UP000199494">
    <property type="component" value="Unassembled WGS sequence"/>
</dbReference>
<evidence type="ECO:0000313" key="6">
    <source>
        <dbReference type="Proteomes" id="UP000199494"/>
    </source>
</evidence>
<dbReference type="Pfam" id="PF00378">
    <property type="entry name" value="ECH_1"/>
    <property type="match status" value="1"/>
</dbReference>
<keyword evidence="6" id="KW-1185">Reference proteome</keyword>
<dbReference type="Gene3D" id="3.90.226.10">
    <property type="entry name" value="2-enoyl-CoA Hydratase, Chain A, domain 1"/>
    <property type="match status" value="1"/>
</dbReference>
<proteinExistence type="inferred from homology"/>
<dbReference type="GO" id="GO:0006635">
    <property type="term" value="P:fatty acid beta-oxidation"/>
    <property type="evidence" value="ECO:0007669"/>
    <property type="project" value="TreeGrafter"/>
</dbReference>
<keyword evidence="2" id="KW-0443">Lipid metabolism</keyword>
<dbReference type="RefSeq" id="WP_091804735.1">
    <property type="nucleotide sequence ID" value="NZ_CP016353.1"/>
</dbReference>
<accession>A0A222VRE3</accession>
<comment type="similarity">
    <text evidence="1 4">Belongs to the enoyl-CoA hydratase/isomerase family.</text>
</comment>
<reference evidence="5 6" key="1">
    <citation type="submission" date="2016-10" db="EMBL/GenBank/DDBJ databases">
        <authorList>
            <person name="de Groot N.N."/>
        </authorList>
    </citation>
    <scope>NUCLEOTIDE SEQUENCE [LARGE SCALE GENOMIC DNA]</scope>
    <source>
        <strain evidence="5 6">CGMCC 4.5506</strain>
    </source>
</reference>
<dbReference type="AlphaFoldDB" id="A0A222VRE3"/>